<dbReference type="Gene3D" id="3.40.50.150">
    <property type="entry name" value="Vaccinia Virus protein VP39"/>
    <property type="match status" value="1"/>
</dbReference>
<keyword evidence="2" id="KW-0489">Methyltransferase</keyword>
<dbReference type="PANTHER" id="PTHR43591:SF99">
    <property type="entry name" value="OS06G0646000 PROTEIN"/>
    <property type="match status" value="1"/>
</dbReference>
<keyword evidence="2" id="KW-0830">Ubiquinone</keyword>
<proteinExistence type="predicted"/>
<gene>
    <name evidence="2" type="ORF">MRAB57_433</name>
</gene>
<sequence>VPDVSRVWQRPFFVRTVGSSYEWAMQRPRVAAGFGRVVMGADVGRIYRAMAVVAEMPDGTDILDVPCGGGAVISRIRPGQRVRYVGVDVSAAMLDRARARYGDVELVKASIDRMPFADNEFDLCLCFNGLHCVPDPGAAVAEMARCLRPGGRLLGEFAVRGQLARSDAYMSVLRAAGAFGPAGTIRDARRWFTEAGLALDALDCTGAIAHFDARLRE</sequence>
<dbReference type="EMBL" id="FUFA01000001">
    <property type="protein sequence ID" value="SPM32634.1"/>
    <property type="molecule type" value="Genomic_DNA"/>
</dbReference>
<name>A0A2U3NMG0_9MYCO</name>
<organism evidence="2 3">
    <name type="scientific">Mycobacterium rhizamassiliense</name>
    <dbReference type="NCBI Taxonomy" id="1841860"/>
    <lineage>
        <taxon>Bacteria</taxon>
        <taxon>Bacillati</taxon>
        <taxon>Actinomycetota</taxon>
        <taxon>Actinomycetes</taxon>
        <taxon>Mycobacteriales</taxon>
        <taxon>Mycobacteriaceae</taxon>
        <taxon>Mycobacterium</taxon>
    </lineage>
</organism>
<evidence type="ECO:0000313" key="3">
    <source>
        <dbReference type="Proteomes" id="UP000240988"/>
    </source>
</evidence>
<dbReference type="GO" id="GO:0008757">
    <property type="term" value="F:S-adenosylmethionine-dependent methyltransferase activity"/>
    <property type="evidence" value="ECO:0007669"/>
    <property type="project" value="InterPro"/>
</dbReference>
<protein>
    <submittedName>
        <fullName evidence="2">Ubiquinone/menaquinone biosynthesis C-methylase UbiE</fullName>
    </submittedName>
</protein>
<feature type="domain" description="Methyltransferase type 11" evidence="1">
    <location>
        <begin position="63"/>
        <end position="154"/>
    </location>
</feature>
<keyword evidence="3" id="KW-1185">Reference proteome</keyword>
<dbReference type="STRING" id="1841860.GCA_900157375_00434"/>
<reference evidence="2 3" key="1">
    <citation type="submission" date="2017-01" db="EMBL/GenBank/DDBJ databases">
        <authorList>
            <consortium name="Urmite Genomes"/>
        </authorList>
    </citation>
    <scope>NUCLEOTIDE SEQUENCE [LARGE SCALE GENOMIC DNA]</scope>
    <source>
        <strain evidence="2 3">AB57</strain>
    </source>
</reference>
<evidence type="ECO:0000259" key="1">
    <source>
        <dbReference type="Pfam" id="PF08241"/>
    </source>
</evidence>
<dbReference type="PANTHER" id="PTHR43591">
    <property type="entry name" value="METHYLTRANSFERASE"/>
    <property type="match status" value="1"/>
</dbReference>
<dbReference type="Pfam" id="PF08241">
    <property type="entry name" value="Methyltransf_11"/>
    <property type="match status" value="1"/>
</dbReference>
<dbReference type="InterPro" id="IPR029063">
    <property type="entry name" value="SAM-dependent_MTases_sf"/>
</dbReference>
<accession>A0A2U3NMG0</accession>
<dbReference type="SUPFAM" id="SSF53335">
    <property type="entry name" value="S-adenosyl-L-methionine-dependent methyltransferases"/>
    <property type="match status" value="1"/>
</dbReference>
<dbReference type="GO" id="GO:0032259">
    <property type="term" value="P:methylation"/>
    <property type="evidence" value="ECO:0007669"/>
    <property type="project" value="UniProtKB-KW"/>
</dbReference>
<dbReference type="AlphaFoldDB" id="A0A2U3NMG0"/>
<dbReference type="InterPro" id="IPR013216">
    <property type="entry name" value="Methyltransf_11"/>
</dbReference>
<dbReference type="CDD" id="cd02440">
    <property type="entry name" value="AdoMet_MTases"/>
    <property type="match status" value="1"/>
</dbReference>
<evidence type="ECO:0000313" key="2">
    <source>
        <dbReference type="EMBL" id="SPM32634.1"/>
    </source>
</evidence>
<feature type="non-terminal residue" evidence="2">
    <location>
        <position position="1"/>
    </location>
</feature>
<dbReference type="Proteomes" id="UP000240988">
    <property type="component" value="Unassembled WGS sequence"/>
</dbReference>
<keyword evidence="2" id="KW-0808">Transferase</keyword>